<gene>
    <name evidence="1" type="ORF">QAD02_013305</name>
</gene>
<comment type="caution">
    <text evidence="1">The sequence shown here is derived from an EMBL/GenBank/DDBJ whole genome shotgun (WGS) entry which is preliminary data.</text>
</comment>
<protein>
    <submittedName>
        <fullName evidence="1">Uncharacterized protein</fullName>
    </submittedName>
</protein>
<evidence type="ECO:0000313" key="2">
    <source>
        <dbReference type="Proteomes" id="UP001239111"/>
    </source>
</evidence>
<sequence>MLLKVTPNVVEAQHQGRIFYVTDGASQYFKNKSNFANLVAHERDFGVVAEWHFHATAHRKGACDGIGANLKRGAKQASLQCSSQHHILTPQSLFEWAKKYCKETEVFFSGKEVYEQVKDELKTRFDMNTDPIPGTLQSHAFIPTSDGLLMFKKYSLTPEYNIFPKKEGTERSESNHQEKRDPGKEKLSDKTKNSEASSDKTKTSETSSNQKSREEFEG</sequence>
<name>A0ACC2P339_9HYME</name>
<dbReference type="Proteomes" id="UP001239111">
    <property type="component" value="Chromosome 2"/>
</dbReference>
<accession>A0ACC2P339</accession>
<proteinExistence type="predicted"/>
<reference evidence="1" key="1">
    <citation type="submission" date="2023-04" db="EMBL/GenBank/DDBJ databases">
        <title>A chromosome-level genome assembly of the parasitoid wasp Eretmocerus hayati.</title>
        <authorList>
            <person name="Zhong Y."/>
            <person name="Liu S."/>
            <person name="Liu Y."/>
        </authorList>
    </citation>
    <scope>NUCLEOTIDE SEQUENCE</scope>
    <source>
        <strain evidence="1">ZJU_SS_LIU_2023</strain>
    </source>
</reference>
<dbReference type="EMBL" id="CM056742">
    <property type="protein sequence ID" value="KAJ8677518.1"/>
    <property type="molecule type" value="Genomic_DNA"/>
</dbReference>
<evidence type="ECO:0000313" key="1">
    <source>
        <dbReference type="EMBL" id="KAJ8677518.1"/>
    </source>
</evidence>
<organism evidence="1 2">
    <name type="scientific">Eretmocerus hayati</name>
    <dbReference type="NCBI Taxonomy" id="131215"/>
    <lineage>
        <taxon>Eukaryota</taxon>
        <taxon>Metazoa</taxon>
        <taxon>Ecdysozoa</taxon>
        <taxon>Arthropoda</taxon>
        <taxon>Hexapoda</taxon>
        <taxon>Insecta</taxon>
        <taxon>Pterygota</taxon>
        <taxon>Neoptera</taxon>
        <taxon>Endopterygota</taxon>
        <taxon>Hymenoptera</taxon>
        <taxon>Apocrita</taxon>
        <taxon>Proctotrupomorpha</taxon>
        <taxon>Chalcidoidea</taxon>
        <taxon>Aphelinidae</taxon>
        <taxon>Aphelininae</taxon>
        <taxon>Eretmocerus</taxon>
    </lineage>
</organism>
<keyword evidence="2" id="KW-1185">Reference proteome</keyword>